<name>A0AC61RZ87_9FIRM</name>
<evidence type="ECO:0000313" key="1">
    <source>
        <dbReference type="EMBL" id="TGY97428.1"/>
    </source>
</evidence>
<keyword evidence="2" id="KW-1185">Reference proteome</keyword>
<dbReference type="EMBL" id="SRYA01000007">
    <property type="protein sequence ID" value="TGY97428.1"/>
    <property type="molecule type" value="Genomic_DNA"/>
</dbReference>
<reference evidence="1" key="1">
    <citation type="submission" date="2019-04" db="EMBL/GenBank/DDBJ databases">
        <title>Microbes associate with the intestines of laboratory mice.</title>
        <authorList>
            <person name="Navarre W."/>
            <person name="Wong E."/>
            <person name="Huang K."/>
            <person name="Tropini C."/>
            <person name="Ng K."/>
            <person name="Yu B."/>
        </authorList>
    </citation>
    <scope>NUCLEOTIDE SEQUENCE</scope>
    <source>
        <strain evidence="1">NM01_1-7b</strain>
    </source>
</reference>
<evidence type="ECO:0000313" key="2">
    <source>
        <dbReference type="Proteomes" id="UP000304953"/>
    </source>
</evidence>
<dbReference type="Proteomes" id="UP000304953">
    <property type="component" value="Unassembled WGS sequence"/>
</dbReference>
<sequence length="238" mass="26183">MKKKILLILSMCLIVLGLAACGEADPTTVDYNGLTYDQLKGACENTVNILQNMSESEKAAYLASGEETLEHLVSRWEEAMEDVGEFVELGEFTITKSGKTLTCEQRIIYENRPVILTYVYKYHNMELEDITVDQVQTLGEKMTNAALNTLMGMGVVFTVLILISLIISCFKFLSRFEKGKEEAKPAVKEPVAPVPPAVEEAIAAQDDLELAAVIAAAIAASTGTSTDDFVVRSIKRRY</sequence>
<proteinExistence type="predicted"/>
<comment type="caution">
    <text evidence="1">The sequence shown here is derived from an EMBL/GenBank/DDBJ whole genome shotgun (WGS) entry which is preliminary data.</text>
</comment>
<gene>
    <name evidence="1" type="ORF">E5329_04605</name>
</gene>
<organism evidence="1 2">
    <name type="scientific">Petralouisia muris</name>
    <dbReference type="NCBI Taxonomy" id="3032872"/>
    <lineage>
        <taxon>Bacteria</taxon>
        <taxon>Bacillati</taxon>
        <taxon>Bacillota</taxon>
        <taxon>Clostridia</taxon>
        <taxon>Lachnospirales</taxon>
        <taxon>Lachnospiraceae</taxon>
        <taxon>Petralouisia</taxon>
    </lineage>
</organism>
<accession>A0AC61RZ87</accession>
<protein>
    <submittedName>
        <fullName evidence="1">Sodium pump decarboxylase</fullName>
    </submittedName>
</protein>